<gene>
    <name evidence="11" type="ORF">WAX74_09530</name>
</gene>
<dbReference type="Pfam" id="PF00571">
    <property type="entry name" value="CBS"/>
    <property type="match status" value="2"/>
</dbReference>
<comment type="subcellular location">
    <subcellularLocation>
        <location evidence="8">Cell inner membrane</location>
        <topology evidence="8">Peripheral membrane protein</topology>
    </subcellularLocation>
</comment>
<keyword evidence="4 8" id="KW-0067">ATP-binding</keyword>
<dbReference type="SUPFAM" id="SSF52540">
    <property type="entry name" value="P-loop containing nucleoside triphosphate hydrolases"/>
    <property type="match status" value="1"/>
</dbReference>
<evidence type="ECO:0000256" key="8">
    <source>
        <dbReference type="RuleBase" id="RU369116"/>
    </source>
</evidence>
<organism evidence="11 12">
    <name type="scientific">Psychrobacillus mangrovi</name>
    <dbReference type="NCBI Taxonomy" id="3117745"/>
    <lineage>
        <taxon>Bacteria</taxon>
        <taxon>Bacillati</taxon>
        <taxon>Bacillota</taxon>
        <taxon>Bacilli</taxon>
        <taxon>Bacillales</taxon>
        <taxon>Bacillaceae</taxon>
        <taxon>Psychrobacillus</taxon>
    </lineage>
</organism>
<dbReference type="InterPro" id="IPR017871">
    <property type="entry name" value="ABC_transporter-like_CS"/>
</dbReference>
<evidence type="ECO:0000256" key="4">
    <source>
        <dbReference type="ARBA" id="ARBA00022840"/>
    </source>
</evidence>
<feature type="domain" description="CBS" evidence="10">
    <location>
        <begin position="280"/>
        <end position="336"/>
    </location>
</feature>
<dbReference type="NCBIfam" id="TIGR01186">
    <property type="entry name" value="proV"/>
    <property type="match status" value="1"/>
</dbReference>
<dbReference type="GO" id="GO:0005524">
    <property type="term" value="F:ATP binding"/>
    <property type="evidence" value="ECO:0007669"/>
    <property type="project" value="UniProtKB-KW"/>
</dbReference>
<dbReference type="RefSeq" id="WP_336497432.1">
    <property type="nucleotide sequence ID" value="NZ_JBAWSY010000005.1"/>
</dbReference>
<evidence type="ECO:0000259" key="10">
    <source>
        <dbReference type="PROSITE" id="PS51371"/>
    </source>
</evidence>
<dbReference type="InterPro" id="IPR005892">
    <property type="entry name" value="Gly-betaine_transp_ATP-bd"/>
</dbReference>
<dbReference type="SMART" id="SM00382">
    <property type="entry name" value="AAA"/>
    <property type="match status" value="1"/>
</dbReference>
<dbReference type="PROSITE" id="PS00211">
    <property type="entry name" value="ABC_TRANSPORTER_1"/>
    <property type="match status" value="1"/>
</dbReference>
<evidence type="ECO:0000313" key="11">
    <source>
        <dbReference type="EMBL" id="MEI4769882.1"/>
    </source>
</evidence>
<dbReference type="PROSITE" id="PS51371">
    <property type="entry name" value="CBS"/>
    <property type="match status" value="1"/>
</dbReference>
<comment type="catalytic activity">
    <reaction evidence="8">
        <text>a quaternary ammonium(out) + ATP + H2O = a quaternary ammonium(in) + ADP + phosphate + H(+)</text>
        <dbReference type="Rhea" id="RHEA:11036"/>
        <dbReference type="ChEBI" id="CHEBI:15377"/>
        <dbReference type="ChEBI" id="CHEBI:15378"/>
        <dbReference type="ChEBI" id="CHEBI:30616"/>
        <dbReference type="ChEBI" id="CHEBI:35267"/>
        <dbReference type="ChEBI" id="CHEBI:43474"/>
        <dbReference type="ChEBI" id="CHEBI:456216"/>
    </reaction>
</comment>
<evidence type="ECO:0000256" key="6">
    <source>
        <dbReference type="ARBA" id="ARBA00023122"/>
    </source>
</evidence>
<evidence type="ECO:0000259" key="9">
    <source>
        <dbReference type="PROSITE" id="PS50893"/>
    </source>
</evidence>
<evidence type="ECO:0000313" key="12">
    <source>
        <dbReference type="Proteomes" id="UP001364890"/>
    </source>
</evidence>
<dbReference type="Gene3D" id="3.10.580.10">
    <property type="entry name" value="CBS-domain"/>
    <property type="match status" value="1"/>
</dbReference>
<dbReference type="EMBL" id="JBAWSY010000005">
    <property type="protein sequence ID" value="MEI4769882.1"/>
    <property type="molecule type" value="Genomic_DNA"/>
</dbReference>
<dbReference type="InterPro" id="IPR003439">
    <property type="entry name" value="ABC_transporter-like_ATP-bd"/>
</dbReference>
<accession>A0ABU8F4E5</accession>
<feature type="domain" description="ABC transporter" evidence="9">
    <location>
        <begin position="29"/>
        <end position="265"/>
    </location>
</feature>
<dbReference type="PANTHER" id="PTHR43869">
    <property type="entry name" value="GLYCINE BETAINE/PROLINE BETAINE TRANSPORT SYSTEM ATP-BINDING PROTEIN PROV"/>
    <property type="match status" value="1"/>
</dbReference>
<dbReference type="SUPFAM" id="SSF54631">
    <property type="entry name" value="CBS-domain pair"/>
    <property type="match status" value="1"/>
</dbReference>
<name>A0ABU8F4E5_9BACI</name>
<evidence type="ECO:0000256" key="1">
    <source>
        <dbReference type="ARBA" id="ARBA00005417"/>
    </source>
</evidence>
<comment type="caution">
    <text evidence="11">The sequence shown here is derived from an EMBL/GenBank/DDBJ whole genome shotgun (WGS) entry which is preliminary data.</text>
</comment>
<evidence type="ECO:0000256" key="7">
    <source>
        <dbReference type="PROSITE-ProRule" id="PRU00703"/>
    </source>
</evidence>
<reference evidence="11 12" key="1">
    <citation type="submission" date="2024-01" db="EMBL/GenBank/DDBJ databases">
        <title>Seven novel Bacillus-like species.</title>
        <authorList>
            <person name="Liu G."/>
        </authorList>
    </citation>
    <scope>NUCLEOTIDE SEQUENCE [LARGE SCALE GENOMIC DNA]</scope>
    <source>
        <strain evidence="11 12">FJAT-51614</strain>
    </source>
</reference>
<keyword evidence="8" id="KW-0997">Cell inner membrane</keyword>
<evidence type="ECO:0000256" key="5">
    <source>
        <dbReference type="ARBA" id="ARBA00022970"/>
    </source>
</evidence>
<dbReference type="Proteomes" id="UP001364890">
    <property type="component" value="Unassembled WGS sequence"/>
</dbReference>
<keyword evidence="6 7" id="KW-0129">CBS domain</keyword>
<keyword evidence="3 8" id="KW-0547">Nucleotide-binding</keyword>
<proteinExistence type="inferred from homology"/>
<protein>
    <recommendedName>
        <fullName evidence="8">Quaternary amine transport ATP-binding protein</fullName>
        <ecNumber evidence="8">7.6.2.9</ecNumber>
    </recommendedName>
</protein>
<keyword evidence="2 8" id="KW-0813">Transport</keyword>
<dbReference type="InterPro" id="IPR000644">
    <property type="entry name" value="CBS_dom"/>
</dbReference>
<evidence type="ECO:0000256" key="2">
    <source>
        <dbReference type="ARBA" id="ARBA00022448"/>
    </source>
</evidence>
<dbReference type="Pfam" id="PF00005">
    <property type="entry name" value="ABC_tran"/>
    <property type="match status" value="1"/>
</dbReference>
<dbReference type="PROSITE" id="PS50893">
    <property type="entry name" value="ABC_TRANSPORTER_2"/>
    <property type="match status" value="1"/>
</dbReference>
<comment type="similarity">
    <text evidence="1 8">Belongs to the ABC transporter superfamily.</text>
</comment>
<dbReference type="InterPro" id="IPR046342">
    <property type="entry name" value="CBS_dom_sf"/>
</dbReference>
<dbReference type="InterPro" id="IPR003593">
    <property type="entry name" value="AAA+_ATPase"/>
</dbReference>
<dbReference type="CDD" id="cd03294">
    <property type="entry name" value="ABC_Pro_Gly_Betaine"/>
    <property type="match status" value="1"/>
</dbReference>
<keyword evidence="5" id="KW-0029">Amino-acid transport</keyword>
<keyword evidence="8" id="KW-0472">Membrane</keyword>
<evidence type="ECO:0000256" key="3">
    <source>
        <dbReference type="ARBA" id="ARBA00022741"/>
    </source>
</evidence>
<dbReference type="SMART" id="SM00116">
    <property type="entry name" value="CBS"/>
    <property type="match status" value="2"/>
</dbReference>
<keyword evidence="8" id="KW-1003">Cell membrane</keyword>
<sequence>MTVKLKIENISKIFGPRPKKAIQMVQNGVSKEEILAKTGHTVGVYNASMEIMEGETFVIMGLSGSGKSTLIRCLNLLNRPTSGAIYVDGENVVEYNKNQLKYYRQKKIAMVFQHFGLFSHRTVLENIEYGLEVRGMSKAERLQIAQKHLETVGLKGYENKYPDELSGGMRQRVGIARALANDPDILLMDEPFSALDPLIRREMQLELLDIQNRLQKTIIFITHDVNEAFKIGDRVAVMKDGKVEQIGTPEEILDKPASSYISEFIRDIDRSKILQAENIMMKPFGLVSLKDGLQVAAKVMKENGISSAFVADRKRQLQGIVTIDQAIDGIKQKKTLLEVMSSDVKTVRPDEYVQDIIPLVLESKYPLVVTDEDMTIKGIILRVHVLASLISDNVEEE</sequence>
<dbReference type="PANTHER" id="PTHR43869:SF1">
    <property type="entry name" value="GLYCINE BETAINE_PROLINE BETAINE TRANSPORT SYSTEM ATP-BINDING PROTEIN PROV"/>
    <property type="match status" value="1"/>
</dbReference>
<dbReference type="EC" id="7.6.2.9" evidence="8"/>
<comment type="subunit">
    <text evidence="8">The complex is probably composed of two ATP-binding proteins, two transmembrane proteins and a solute-binding protein.</text>
</comment>
<dbReference type="Gene3D" id="3.40.50.300">
    <property type="entry name" value="P-loop containing nucleotide triphosphate hydrolases"/>
    <property type="match status" value="1"/>
</dbReference>
<dbReference type="InterPro" id="IPR027417">
    <property type="entry name" value="P-loop_NTPase"/>
</dbReference>
<dbReference type="InterPro" id="IPR051921">
    <property type="entry name" value="ABC_osmolyte_uptake_ATP-bind"/>
</dbReference>
<keyword evidence="12" id="KW-1185">Reference proteome</keyword>